<dbReference type="PANTHER" id="PTHR36966">
    <property type="entry name" value="REP-ASSOCIATED TYROSINE TRANSPOSASE"/>
    <property type="match status" value="1"/>
</dbReference>
<dbReference type="InterPro" id="IPR036515">
    <property type="entry name" value="Transposase_17_sf"/>
</dbReference>
<dbReference type="GO" id="GO:0006313">
    <property type="term" value="P:DNA transposition"/>
    <property type="evidence" value="ECO:0007669"/>
    <property type="project" value="InterPro"/>
</dbReference>
<organism evidence="1">
    <name type="scientific">hydrothermal vent metagenome</name>
    <dbReference type="NCBI Taxonomy" id="652676"/>
    <lineage>
        <taxon>unclassified sequences</taxon>
        <taxon>metagenomes</taxon>
        <taxon>ecological metagenomes</taxon>
    </lineage>
</organism>
<dbReference type="SUPFAM" id="SSF143422">
    <property type="entry name" value="Transposase IS200-like"/>
    <property type="match status" value="1"/>
</dbReference>
<protein>
    <recommendedName>
        <fullName evidence="2">Transposase IS200-like domain-containing protein</fullName>
    </recommendedName>
</protein>
<dbReference type="PANTHER" id="PTHR36966:SF1">
    <property type="entry name" value="REP-ASSOCIATED TYROSINE TRANSPOSASE"/>
    <property type="match status" value="1"/>
</dbReference>
<dbReference type="Gene3D" id="3.30.70.1290">
    <property type="entry name" value="Transposase IS200-like"/>
    <property type="match status" value="1"/>
</dbReference>
<name>A0A3B0VIL1_9ZZZZ</name>
<dbReference type="InterPro" id="IPR052715">
    <property type="entry name" value="RAYT_transposase"/>
</dbReference>
<dbReference type="EMBL" id="UOEU01000633">
    <property type="protein sequence ID" value="VAW36639.1"/>
    <property type="molecule type" value="Genomic_DNA"/>
</dbReference>
<evidence type="ECO:0008006" key="2">
    <source>
        <dbReference type="Google" id="ProtNLM"/>
    </source>
</evidence>
<dbReference type="GO" id="GO:0004803">
    <property type="term" value="F:transposase activity"/>
    <property type="evidence" value="ECO:0007669"/>
    <property type="project" value="InterPro"/>
</dbReference>
<reference evidence="1" key="1">
    <citation type="submission" date="2018-06" db="EMBL/GenBank/DDBJ databases">
        <authorList>
            <person name="Zhirakovskaya E."/>
        </authorList>
    </citation>
    <scope>NUCLEOTIDE SEQUENCE</scope>
</reference>
<accession>A0A3B0VIL1</accession>
<evidence type="ECO:0000313" key="1">
    <source>
        <dbReference type="EMBL" id="VAW36639.1"/>
    </source>
</evidence>
<gene>
    <name evidence="1" type="ORF">MNBD_CHLOROFLEXI01-5058</name>
</gene>
<dbReference type="GO" id="GO:0043565">
    <property type="term" value="F:sequence-specific DNA binding"/>
    <property type="evidence" value="ECO:0007669"/>
    <property type="project" value="TreeGrafter"/>
</dbReference>
<proteinExistence type="predicted"/>
<dbReference type="AlphaFoldDB" id="A0A3B0VIL1"/>
<sequence length="114" mass="12667">MSYDPHKHHRRSIRLKGYDYSSEGAYFVTVCVKGSACLLGEVVDGKMVLNDYGRIVEMCWHDLENHYAHVVLDAFVIMPNHSHFIVILVGAGLRPAPTNMELLPKGDGKATLAA</sequence>